<dbReference type="InterPro" id="IPR011991">
    <property type="entry name" value="ArsR-like_HTH"/>
</dbReference>
<name>A0A7Y9FLE2_9SPHN</name>
<dbReference type="SMART" id="SM00418">
    <property type="entry name" value="HTH_ARSR"/>
    <property type="match status" value="1"/>
</dbReference>
<evidence type="ECO:0000256" key="2">
    <source>
        <dbReference type="ARBA" id="ARBA00023125"/>
    </source>
</evidence>
<protein>
    <submittedName>
        <fullName evidence="5">DNA-binding transcriptional ArsR family regulator</fullName>
    </submittedName>
</protein>
<dbReference type="RefSeq" id="WP_179507833.1">
    <property type="nucleotide sequence ID" value="NZ_JACCBY010000001.1"/>
</dbReference>
<dbReference type="AlphaFoldDB" id="A0A7Y9FLE2"/>
<dbReference type="PANTHER" id="PTHR33154:SF12">
    <property type="entry name" value="TRANSCRIPTIONAL REGULATORY PROTEIN"/>
    <property type="match status" value="1"/>
</dbReference>
<proteinExistence type="predicted"/>
<comment type="caution">
    <text evidence="5">The sequence shown here is derived from an EMBL/GenBank/DDBJ whole genome shotgun (WGS) entry which is preliminary data.</text>
</comment>
<evidence type="ECO:0000259" key="4">
    <source>
        <dbReference type="PROSITE" id="PS50987"/>
    </source>
</evidence>
<dbReference type="GO" id="GO:0003677">
    <property type="term" value="F:DNA binding"/>
    <property type="evidence" value="ECO:0007669"/>
    <property type="project" value="UniProtKB-KW"/>
</dbReference>
<dbReference type="InterPro" id="IPR036390">
    <property type="entry name" value="WH_DNA-bd_sf"/>
</dbReference>
<dbReference type="InterPro" id="IPR051081">
    <property type="entry name" value="HTH_MetalResp_TranReg"/>
</dbReference>
<gene>
    <name evidence="5" type="ORF">HD841_001153</name>
</gene>
<dbReference type="InterPro" id="IPR036388">
    <property type="entry name" value="WH-like_DNA-bd_sf"/>
</dbReference>
<keyword evidence="1" id="KW-0805">Transcription regulation</keyword>
<dbReference type="GO" id="GO:0003700">
    <property type="term" value="F:DNA-binding transcription factor activity"/>
    <property type="evidence" value="ECO:0007669"/>
    <property type="project" value="InterPro"/>
</dbReference>
<evidence type="ECO:0000256" key="3">
    <source>
        <dbReference type="ARBA" id="ARBA00023163"/>
    </source>
</evidence>
<evidence type="ECO:0000313" key="6">
    <source>
        <dbReference type="Proteomes" id="UP000517753"/>
    </source>
</evidence>
<reference evidence="5 6" key="2">
    <citation type="submission" date="2020-08" db="EMBL/GenBank/DDBJ databases">
        <title>The Agave Microbiome: Exploring the role of microbial communities in plant adaptations to desert environments.</title>
        <authorList>
            <person name="Partida-Martinez L.P."/>
        </authorList>
    </citation>
    <scope>NUCLEOTIDE SEQUENCE [LARGE SCALE GENOMIC DNA]</scope>
    <source>
        <strain evidence="5 6">AS2.3</strain>
    </source>
</reference>
<feature type="domain" description="HTH arsR-type" evidence="4">
    <location>
        <begin position="6"/>
        <end position="103"/>
    </location>
</feature>
<dbReference type="Pfam" id="PF12840">
    <property type="entry name" value="HTH_20"/>
    <property type="match status" value="1"/>
</dbReference>
<keyword evidence="6" id="KW-1185">Reference proteome</keyword>
<evidence type="ECO:0000313" key="5">
    <source>
        <dbReference type="EMBL" id="NYD89384.1"/>
    </source>
</evidence>
<dbReference type="PROSITE" id="PS50987">
    <property type="entry name" value="HTH_ARSR_2"/>
    <property type="match status" value="1"/>
</dbReference>
<dbReference type="SUPFAM" id="SSF46785">
    <property type="entry name" value="Winged helix' DNA-binding domain"/>
    <property type="match status" value="1"/>
</dbReference>
<dbReference type="PANTHER" id="PTHR33154">
    <property type="entry name" value="TRANSCRIPTIONAL REGULATOR, ARSR FAMILY"/>
    <property type="match status" value="1"/>
</dbReference>
<dbReference type="CDD" id="cd00090">
    <property type="entry name" value="HTH_ARSR"/>
    <property type="match status" value="1"/>
</dbReference>
<keyword evidence="3" id="KW-0804">Transcription</keyword>
<dbReference type="InterPro" id="IPR001845">
    <property type="entry name" value="HTH_ArsR_DNA-bd_dom"/>
</dbReference>
<keyword evidence="2 5" id="KW-0238">DNA-binding</keyword>
<dbReference type="Proteomes" id="UP000517753">
    <property type="component" value="Unassembled WGS sequence"/>
</dbReference>
<reference evidence="5 6" key="1">
    <citation type="submission" date="2020-07" db="EMBL/GenBank/DDBJ databases">
        <authorList>
            <person name="Partida-Martinez L."/>
            <person name="Huntemann M."/>
            <person name="Clum A."/>
            <person name="Wang J."/>
            <person name="Palaniappan K."/>
            <person name="Ritter S."/>
            <person name="Chen I.-M."/>
            <person name="Stamatis D."/>
            <person name="Reddy T."/>
            <person name="O'Malley R."/>
            <person name="Daum C."/>
            <person name="Shapiro N."/>
            <person name="Ivanova N."/>
            <person name="Kyrpides N."/>
            <person name="Woyke T."/>
        </authorList>
    </citation>
    <scope>NUCLEOTIDE SEQUENCE [LARGE SCALE GENOMIC DNA]</scope>
    <source>
        <strain evidence="5 6">AS2.3</strain>
    </source>
</reference>
<organism evidence="5 6">
    <name type="scientific">Sphingomonas melonis</name>
    <dbReference type="NCBI Taxonomy" id="152682"/>
    <lineage>
        <taxon>Bacteria</taxon>
        <taxon>Pseudomonadati</taxon>
        <taxon>Pseudomonadota</taxon>
        <taxon>Alphaproteobacteria</taxon>
        <taxon>Sphingomonadales</taxon>
        <taxon>Sphingomonadaceae</taxon>
        <taxon>Sphingomonas</taxon>
    </lineage>
</organism>
<dbReference type="EMBL" id="JACCBY010000001">
    <property type="protein sequence ID" value="NYD89384.1"/>
    <property type="molecule type" value="Genomic_DNA"/>
</dbReference>
<accession>A0A7Y9FLE2</accession>
<evidence type="ECO:0000256" key="1">
    <source>
        <dbReference type="ARBA" id="ARBA00023015"/>
    </source>
</evidence>
<sequence length="105" mass="11485">MIGFVHPPADAMALHHILSALADPTRLRIVKALRAAQTGLNCTAATAPFQQVPKSTLSGHFRVLRESGLICTTKRGVENINTLRWDDVEARFPGLLERILAFAPD</sequence>
<dbReference type="PRINTS" id="PR00778">
    <property type="entry name" value="HTHARSR"/>
</dbReference>
<dbReference type="Gene3D" id="1.10.10.10">
    <property type="entry name" value="Winged helix-like DNA-binding domain superfamily/Winged helix DNA-binding domain"/>
    <property type="match status" value="1"/>
</dbReference>